<keyword evidence="7" id="KW-0170">Cobalt</keyword>
<comment type="pathway">
    <text evidence="7">Cofactor biosynthesis; pyridoxine 5'-phosphate biosynthesis; pyridoxine 5'-phosphate from D-erythrose 4-phosphate: step 4/5.</text>
</comment>
<comment type="miscellaneous">
    <text evidence="7">The active site is located at the dimer interface.</text>
</comment>
<dbReference type="InterPro" id="IPR005255">
    <property type="entry name" value="PdxA_fam"/>
</dbReference>
<comment type="cofactor">
    <cofactor evidence="7">
        <name>Zn(2+)</name>
        <dbReference type="ChEBI" id="CHEBI:29105"/>
    </cofactor>
    <cofactor evidence="7">
        <name>Mg(2+)</name>
        <dbReference type="ChEBI" id="CHEBI:18420"/>
    </cofactor>
    <cofactor evidence="7">
        <name>Co(2+)</name>
        <dbReference type="ChEBI" id="CHEBI:48828"/>
    </cofactor>
    <text evidence="7">Binds 1 divalent metal cation per subunit. Can use ions such as Zn(2+), Mg(2+) or Co(2+).</text>
</comment>
<keyword evidence="1 7" id="KW-0963">Cytoplasm</keyword>
<accession>A0A6I3KJZ6</accession>
<comment type="caution">
    <text evidence="8">The sequence shown here is derived from an EMBL/GenBank/DDBJ whole genome shotgun (WGS) entry which is preliminary data.</text>
</comment>
<dbReference type="PANTHER" id="PTHR30004:SF6">
    <property type="entry name" value="D-THREONATE 4-PHOSPHATE DEHYDROGENASE"/>
    <property type="match status" value="1"/>
</dbReference>
<evidence type="ECO:0000256" key="4">
    <source>
        <dbReference type="ARBA" id="ARBA00023002"/>
    </source>
</evidence>
<keyword evidence="9" id="KW-1185">Reference proteome</keyword>
<dbReference type="RefSeq" id="WP_154737644.1">
    <property type="nucleotide sequence ID" value="NZ_WMBQ01000001.1"/>
</dbReference>
<keyword evidence="4 7" id="KW-0560">Oxidoreductase</keyword>
<feature type="binding site" evidence="7">
    <location>
        <position position="179"/>
    </location>
    <ligand>
        <name>a divalent metal cation</name>
        <dbReference type="ChEBI" id="CHEBI:60240"/>
        <note>ligand shared between dimeric partners</note>
    </ligand>
</feature>
<evidence type="ECO:0000256" key="2">
    <source>
        <dbReference type="ARBA" id="ARBA00022723"/>
    </source>
</evidence>
<dbReference type="PANTHER" id="PTHR30004">
    <property type="entry name" value="4-HYDROXYTHREONINE-4-PHOSPHATE DEHYDROGENASE"/>
    <property type="match status" value="1"/>
</dbReference>
<feature type="binding site" evidence="7">
    <location>
        <position position="145"/>
    </location>
    <ligand>
        <name>substrate</name>
    </ligand>
</feature>
<reference evidence="8 9" key="1">
    <citation type="submission" date="2019-11" db="EMBL/GenBank/DDBJ databases">
        <title>Identification of a novel strain.</title>
        <authorList>
            <person name="Xu Q."/>
            <person name="Wang G."/>
        </authorList>
    </citation>
    <scope>NUCLEOTIDE SEQUENCE [LARGE SCALE GENOMIC DNA]</scope>
    <source>
        <strain evidence="9">xq</strain>
    </source>
</reference>
<comment type="subcellular location">
    <subcellularLocation>
        <location evidence="7">Cytoplasm</location>
    </subcellularLocation>
</comment>
<dbReference type="GO" id="GO:0050897">
    <property type="term" value="F:cobalt ion binding"/>
    <property type="evidence" value="ECO:0007669"/>
    <property type="project" value="UniProtKB-UniRule"/>
</dbReference>
<comment type="catalytic activity">
    <reaction evidence="7">
        <text>4-(phosphooxy)-L-threonine + NAD(+) = 3-amino-2-oxopropyl phosphate + CO2 + NADH</text>
        <dbReference type="Rhea" id="RHEA:32275"/>
        <dbReference type="ChEBI" id="CHEBI:16526"/>
        <dbReference type="ChEBI" id="CHEBI:57279"/>
        <dbReference type="ChEBI" id="CHEBI:57540"/>
        <dbReference type="ChEBI" id="CHEBI:57945"/>
        <dbReference type="ChEBI" id="CHEBI:58452"/>
        <dbReference type="EC" id="1.1.1.262"/>
    </reaction>
</comment>
<dbReference type="Pfam" id="PF04166">
    <property type="entry name" value="PdxA"/>
    <property type="match status" value="1"/>
</dbReference>
<dbReference type="NCBIfam" id="TIGR00557">
    <property type="entry name" value="pdxA"/>
    <property type="match status" value="1"/>
</dbReference>
<gene>
    <name evidence="7 8" type="primary">pdxA</name>
    <name evidence="8" type="ORF">GIW81_01840</name>
</gene>
<dbReference type="GO" id="GO:0008615">
    <property type="term" value="P:pyridoxine biosynthetic process"/>
    <property type="evidence" value="ECO:0007669"/>
    <property type="project" value="UniProtKB-UniRule"/>
</dbReference>
<dbReference type="SUPFAM" id="SSF53659">
    <property type="entry name" value="Isocitrate/Isopropylmalate dehydrogenase-like"/>
    <property type="match status" value="1"/>
</dbReference>
<evidence type="ECO:0000256" key="7">
    <source>
        <dbReference type="HAMAP-Rule" id="MF_00536"/>
    </source>
</evidence>
<feature type="binding site" evidence="7">
    <location>
        <position position="279"/>
    </location>
    <ligand>
        <name>a divalent metal cation</name>
        <dbReference type="ChEBI" id="CHEBI:60240"/>
        <note>ligand shared between dimeric partners</note>
    </ligand>
</feature>
<evidence type="ECO:0000256" key="5">
    <source>
        <dbReference type="ARBA" id="ARBA00023027"/>
    </source>
</evidence>
<dbReference type="Gene3D" id="3.40.718.10">
    <property type="entry name" value="Isopropylmalate Dehydrogenase"/>
    <property type="match status" value="1"/>
</dbReference>
<keyword evidence="7" id="KW-0862">Zinc</keyword>
<organism evidence="8 9">
    <name type="scientific">Hyphomicrobium album</name>
    <dbReference type="NCBI Taxonomy" id="2665159"/>
    <lineage>
        <taxon>Bacteria</taxon>
        <taxon>Pseudomonadati</taxon>
        <taxon>Pseudomonadota</taxon>
        <taxon>Alphaproteobacteria</taxon>
        <taxon>Hyphomicrobiales</taxon>
        <taxon>Hyphomicrobiaceae</taxon>
        <taxon>Hyphomicrobium</taxon>
    </lineage>
</organism>
<evidence type="ECO:0000256" key="6">
    <source>
        <dbReference type="ARBA" id="ARBA00023096"/>
    </source>
</evidence>
<comment type="subunit">
    <text evidence="7">Homodimer.</text>
</comment>
<feature type="binding site" evidence="7">
    <location>
        <position position="305"/>
    </location>
    <ligand>
        <name>substrate</name>
    </ligand>
</feature>
<feature type="binding site" evidence="7">
    <location>
        <position position="144"/>
    </location>
    <ligand>
        <name>substrate</name>
    </ligand>
</feature>
<dbReference type="GO" id="GO:0008270">
    <property type="term" value="F:zinc ion binding"/>
    <property type="evidence" value="ECO:0007669"/>
    <property type="project" value="UniProtKB-UniRule"/>
</dbReference>
<dbReference type="GO" id="GO:0050570">
    <property type="term" value="F:4-hydroxythreonine-4-phosphate dehydrogenase activity"/>
    <property type="evidence" value="ECO:0007669"/>
    <property type="project" value="UniProtKB-UniRule"/>
</dbReference>
<dbReference type="AlphaFoldDB" id="A0A6I3KJZ6"/>
<keyword evidence="3 7" id="KW-0521">NADP</keyword>
<feature type="binding site" evidence="7">
    <location>
        <position position="296"/>
    </location>
    <ligand>
        <name>substrate</name>
    </ligand>
</feature>
<dbReference type="UniPathway" id="UPA00244">
    <property type="reaction ID" value="UER00312"/>
</dbReference>
<dbReference type="GO" id="GO:0005737">
    <property type="term" value="C:cytoplasm"/>
    <property type="evidence" value="ECO:0007669"/>
    <property type="project" value="UniProtKB-SubCell"/>
</dbReference>
<comment type="function">
    <text evidence="7">Catalyzes the NAD(P)-dependent oxidation of 4-(phosphooxy)-L-threonine (HTP) into 2-amino-3-oxo-4-(phosphooxy)butyric acid which spontaneously decarboxylates to form 3-amino-2-oxopropyl phosphate (AHAP).</text>
</comment>
<dbReference type="EMBL" id="WMBQ01000001">
    <property type="protein sequence ID" value="MTD93071.1"/>
    <property type="molecule type" value="Genomic_DNA"/>
</dbReference>
<feature type="binding site" evidence="7">
    <location>
        <position position="287"/>
    </location>
    <ligand>
        <name>substrate</name>
    </ligand>
</feature>
<evidence type="ECO:0000256" key="3">
    <source>
        <dbReference type="ARBA" id="ARBA00022857"/>
    </source>
</evidence>
<evidence type="ECO:0000256" key="1">
    <source>
        <dbReference type="ARBA" id="ARBA00022490"/>
    </source>
</evidence>
<keyword evidence="2 7" id="KW-0479">Metal-binding</keyword>
<keyword evidence="7" id="KW-0460">Magnesium</keyword>
<evidence type="ECO:0000313" key="8">
    <source>
        <dbReference type="EMBL" id="MTD93071.1"/>
    </source>
</evidence>
<dbReference type="InterPro" id="IPR037510">
    <property type="entry name" value="PdxA"/>
</dbReference>
<dbReference type="Proteomes" id="UP000440694">
    <property type="component" value="Unassembled WGS sequence"/>
</dbReference>
<protein>
    <recommendedName>
        <fullName evidence="7">4-hydroxythreonine-4-phosphate dehydrogenase</fullName>
        <ecNumber evidence="7">1.1.1.262</ecNumber>
    </recommendedName>
    <alternativeName>
        <fullName evidence="7">4-(phosphohydroxy)-L-threonine dehydrogenase</fullName>
    </alternativeName>
</protein>
<dbReference type="HAMAP" id="MF_00536">
    <property type="entry name" value="PdxA"/>
    <property type="match status" value="1"/>
</dbReference>
<sequence>MIGGDHRRRRPLAISMGDPAGIGPEITLRAWLERSDKGLEPFVVFADKGAIAERARTLGVTVPIAPVGTAAEAFDVFGTALPVLHAPLAMRAHAGNPDTANAPAIIAAIEAATAAVVRGEASAVVTNPIAKHVLRSADFPFPGHTEFLAALAERHTGKPVRPVMMLASHELRVVPLTVHCALAEVPKAITRALIFETVRTTYAALRRDFGISAPRIAVAGLNPHAGEEGTMGREEVDTIAPAIADLRAEGLSVTGPHSADTLFHAAARRGYDAVVAMYHDQALIPLKTIGFDEGVNVTLGLPFVRTSPDHGTAFDIAGQGRASPSSFIEALKLASAIAAARAATPPA</sequence>
<dbReference type="GO" id="GO:0000287">
    <property type="term" value="F:magnesium ion binding"/>
    <property type="evidence" value="ECO:0007669"/>
    <property type="project" value="UniProtKB-UniRule"/>
</dbReference>
<dbReference type="GO" id="GO:0042823">
    <property type="term" value="P:pyridoxal phosphate biosynthetic process"/>
    <property type="evidence" value="ECO:0007669"/>
    <property type="project" value="UniProtKB-UniRule"/>
</dbReference>
<feature type="binding site" evidence="7">
    <location>
        <position position="224"/>
    </location>
    <ligand>
        <name>a divalent metal cation</name>
        <dbReference type="ChEBI" id="CHEBI:60240"/>
        <note>ligand shared between dimeric partners</note>
    </ligand>
</feature>
<proteinExistence type="inferred from homology"/>
<dbReference type="NCBIfam" id="NF003699">
    <property type="entry name" value="PRK05312.1"/>
    <property type="match status" value="1"/>
</dbReference>
<keyword evidence="6 7" id="KW-0664">Pyridoxine biosynthesis</keyword>
<dbReference type="EC" id="1.1.1.262" evidence="7"/>
<comment type="similarity">
    <text evidence="7">Belongs to the PdxA family.</text>
</comment>
<evidence type="ECO:0000313" key="9">
    <source>
        <dbReference type="Proteomes" id="UP000440694"/>
    </source>
</evidence>
<name>A0A6I3KJZ6_9HYPH</name>
<dbReference type="GO" id="GO:0051287">
    <property type="term" value="F:NAD binding"/>
    <property type="evidence" value="ECO:0007669"/>
    <property type="project" value="InterPro"/>
</dbReference>
<keyword evidence="5 7" id="KW-0520">NAD</keyword>